<dbReference type="GO" id="GO:0000290">
    <property type="term" value="P:deadenylation-dependent decapping of nuclear-transcribed mRNA"/>
    <property type="evidence" value="ECO:0007669"/>
    <property type="project" value="UniProtKB-UniRule"/>
</dbReference>
<evidence type="ECO:0000256" key="2">
    <source>
        <dbReference type="ARBA" id="ARBA00012520"/>
    </source>
</evidence>
<organism evidence="8 9">
    <name type="scientific">Paragonimus westermani</name>
    <dbReference type="NCBI Taxonomy" id="34504"/>
    <lineage>
        <taxon>Eukaryota</taxon>
        <taxon>Metazoa</taxon>
        <taxon>Spiralia</taxon>
        <taxon>Lophotrochozoa</taxon>
        <taxon>Platyhelminthes</taxon>
        <taxon>Trematoda</taxon>
        <taxon>Digenea</taxon>
        <taxon>Plagiorchiida</taxon>
        <taxon>Troglotremata</taxon>
        <taxon>Troglotrematidae</taxon>
        <taxon>Paragonimus</taxon>
    </lineage>
</organism>
<dbReference type="Pfam" id="PF11969">
    <property type="entry name" value="DcpS_C"/>
    <property type="match status" value="1"/>
</dbReference>
<protein>
    <recommendedName>
        <fullName evidence="3 5">m7GpppX diphosphatase</fullName>
        <ecNumber evidence="2 5">3.6.1.59</ecNumber>
    </recommendedName>
</protein>
<evidence type="ECO:0000256" key="1">
    <source>
        <dbReference type="ARBA" id="ARBA00010208"/>
    </source>
</evidence>
<evidence type="ECO:0000256" key="4">
    <source>
        <dbReference type="ARBA" id="ARBA00048222"/>
    </source>
</evidence>
<dbReference type="InterPro" id="IPR008594">
    <property type="entry name" value="DcpS/DCS2"/>
</dbReference>
<sequence length="386" mass="43495">MAEISEPVSTSPIIPQLQDTPPVPPKKRRLTDDVDPSTDNASKHMCFCPEKMHLVSVLRSDLRSNSIVLHVRFDDTPGKESIVILKKSSFPNDPLTLQARKVVKTVISADQAGDNCDASVDSKDVFPCWKANSISDNDVYHRIVVTAGLELVNHIDMTVIHPAEPHHFKRFTSSGSRVIQETPQLYHTVIVPFLAEKPRDLTWVENILNGTAERDRVLFTDEDPSNGFTLVLDYRWSGERIQELHCLGIARDLHLTCLRDLRARHIPMLERILSDGRRLLAAKYNTDQPPGIVSEDQILAYLHYPPTFYRLHVHFVHINTGDSGTGAARAHLLEEVIRNLQLDSDYYAKRVITIYLHENSPMLDALKRSSSCSSLPTNGEPTSDEC</sequence>
<dbReference type="EC" id="3.6.1.59" evidence="2 5"/>
<dbReference type="InterPro" id="IPR011145">
    <property type="entry name" value="Scavenger_mRNA_decap_enz_N"/>
</dbReference>
<dbReference type="Gene3D" id="3.30.428.10">
    <property type="entry name" value="HIT-like"/>
    <property type="match status" value="1"/>
</dbReference>
<dbReference type="OrthoDB" id="10264956at2759"/>
<dbReference type="Proteomes" id="UP000699462">
    <property type="component" value="Unassembled WGS sequence"/>
</dbReference>
<dbReference type="GO" id="GO:0000932">
    <property type="term" value="C:P-body"/>
    <property type="evidence" value="ECO:0007669"/>
    <property type="project" value="TreeGrafter"/>
</dbReference>
<keyword evidence="5" id="KW-0378">Hydrolase</keyword>
<keyword evidence="5" id="KW-0507">mRNA processing</keyword>
<evidence type="ECO:0000256" key="3">
    <source>
        <dbReference type="ARBA" id="ARBA00015636"/>
    </source>
</evidence>
<dbReference type="SUPFAM" id="SSF102860">
    <property type="entry name" value="mRNA decapping enzyme DcpS N-terminal domain"/>
    <property type="match status" value="1"/>
</dbReference>
<name>A0A8T0DN43_9TREM</name>
<comment type="caution">
    <text evidence="8">The sequence shown here is derived from an EMBL/GenBank/DDBJ whole genome shotgun (WGS) entry which is preliminary data.</text>
</comment>
<dbReference type="Gene3D" id="3.30.200.40">
    <property type="entry name" value="Scavenger mRNA decapping enzyme, N-terminal domain"/>
    <property type="match status" value="1"/>
</dbReference>
<dbReference type="GO" id="GO:0005634">
    <property type="term" value="C:nucleus"/>
    <property type="evidence" value="ECO:0007669"/>
    <property type="project" value="UniProtKB-SubCell"/>
</dbReference>
<dbReference type="GO" id="GO:0000340">
    <property type="term" value="F:RNA 7-methylguanosine cap binding"/>
    <property type="evidence" value="ECO:0007669"/>
    <property type="project" value="UniProtKB-UniRule"/>
</dbReference>
<comment type="function">
    <text evidence="5">Decapping scavenger enzyme that catalyzes the cleavage of a residual cap structure following the degradation of mRNAs by the 3'-&gt;5' exosome-mediated mRNA decay pathway.</text>
</comment>
<dbReference type="InterPro" id="IPR036265">
    <property type="entry name" value="HIT-like_sf"/>
</dbReference>
<accession>A0A8T0DN43</accession>
<dbReference type="EMBL" id="JTDF01002532">
    <property type="protein sequence ID" value="KAF8568702.1"/>
    <property type="molecule type" value="Genomic_DNA"/>
</dbReference>
<reference evidence="8 9" key="1">
    <citation type="submission" date="2019-07" db="EMBL/GenBank/DDBJ databases">
        <title>Annotation for the trematode Paragonimus westermani.</title>
        <authorList>
            <person name="Choi Y.-J."/>
        </authorList>
    </citation>
    <scope>NUCLEOTIDE SEQUENCE [LARGE SCALE GENOMIC DNA]</scope>
    <source>
        <strain evidence="8">180907_Pwestermani</strain>
    </source>
</reference>
<dbReference type="GO" id="GO:0140932">
    <property type="term" value="F:5'-(N(7)-methyl 5'-triphosphoguanosine)-[mRNA] diphosphatase activity"/>
    <property type="evidence" value="ECO:0007669"/>
    <property type="project" value="UniProtKB-EC"/>
</dbReference>
<dbReference type="AlphaFoldDB" id="A0A8T0DN43"/>
<dbReference type="PIRSF" id="PIRSF028973">
    <property type="entry name" value="Scavenger_mRNA_decap_enz"/>
    <property type="match status" value="1"/>
</dbReference>
<feature type="region of interest" description="Disordered" evidence="7">
    <location>
        <begin position="1"/>
        <end position="42"/>
    </location>
</feature>
<keyword evidence="9" id="KW-1185">Reference proteome</keyword>
<evidence type="ECO:0000256" key="7">
    <source>
        <dbReference type="SAM" id="MobiDB-lite"/>
    </source>
</evidence>
<comment type="similarity">
    <text evidence="1 5">Belongs to the HIT family.</text>
</comment>
<gene>
    <name evidence="8" type="ORF">P879_10826</name>
</gene>
<proteinExistence type="inferred from homology"/>
<evidence type="ECO:0000313" key="9">
    <source>
        <dbReference type="Proteomes" id="UP000699462"/>
    </source>
</evidence>
<dbReference type="SUPFAM" id="SSF54197">
    <property type="entry name" value="HIT-like"/>
    <property type="match status" value="1"/>
</dbReference>
<dbReference type="GO" id="GO:0006397">
    <property type="term" value="P:mRNA processing"/>
    <property type="evidence" value="ECO:0007669"/>
    <property type="project" value="UniProtKB-KW"/>
</dbReference>
<feature type="active site" description="Nucleophile" evidence="6">
    <location>
        <position position="312"/>
    </location>
</feature>
<feature type="compositionally biased region" description="Polar residues" evidence="7">
    <location>
        <begin position="7"/>
        <end position="19"/>
    </location>
</feature>
<comment type="subcellular location">
    <subcellularLocation>
        <location evidence="5">Nucleus</location>
    </subcellularLocation>
</comment>
<evidence type="ECO:0000256" key="5">
    <source>
        <dbReference type="PIRNR" id="PIRNR028973"/>
    </source>
</evidence>
<dbReference type="PANTHER" id="PTHR12978">
    <property type="entry name" value="HISTIDINE TRIAD HIT PROTEIN MEMBER"/>
    <property type="match status" value="1"/>
</dbReference>
<evidence type="ECO:0000256" key="6">
    <source>
        <dbReference type="PIRSR" id="PIRSR028973-1"/>
    </source>
</evidence>
<dbReference type="Pfam" id="PF05652">
    <property type="entry name" value="DcpS"/>
    <property type="match status" value="1"/>
</dbReference>
<comment type="catalytic activity">
    <reaction evidence="4 5">
        <text>a 5'-end (N(7)-methyl 5'-triphosphoguanosine)-ribonucleoside in mRNA + H2O = N(7)-methyl-GMP + a 5'-end diphospho-ribonucleoside in mRNA + 2 H(+)</text>
        <dbReference type="Rhea" id="RHEA:65388"/>
        <dbReference type="Rhea" id="RHEA-COMP:17165"/>
        <dbReference type="Rhea" id="RHEA-COMP:17167"/>
        <dbReference type="ChEBI" id="CHEBI:15377"/>
        <dbReference type="ChEBI" id="CHEBI:15378"/>
        <dbReference type="ChEBI" id="CHEBI:58285"/>
        <dbReference type="ChEBI" id="CHEBI:156461"/>
        <dbReference type="ChEBI" id="CHEBI:167616"/>
        <dbReference type="EC" id="3.6.1.59"/>
    </reaction>
</comment>
<dbReference type="PANTHER" id="PTHR12978:SF0">
    <property type="entry name" value="M7GPPPX DIPHOSPHATASE"/>
    <property type="match status" value="1"/>
</dbReference>
<keyword evidence="5" id="KW-0539">Nucleus</keyword>
<evidence type="ECO:0000313" key="8">
    <source>
        <dbReference type="EMBL" id="KAF8568702.1"/>
    </source>
</evidence>